<accession>A0A2V3U0J6</accession>
<comment type="catalytic activity">
    <reaction evidence="6">
        <text>L-lysyl-[protein] + 3 S-adenosyl-L-methionine = N(6),N(6),N(6)-trimethyl-L-lysyl-[protein] + 3 S-adenosyl-L-homocysteine + 3 H(+)</text>
        <dbReference type="Rhea" id="RHEA:54192"/>
        <dbReference type="Rhea" id="RHEA-COMP:9752"/>
        <dbReference type="Rhea" id="RHEA-COMP:13826"/>
        <dbReference type="ChEBI" id="CHEBI:15378"/>
        <dbReference type="ChEBI" id="CHEBI:29969"/>
        <dbReference type="ChEBI" id="CHEBI:57856"/>
        <dbReference type="ChEBI" id="CHEBI:59789"/>
        <dbReference type="ChEBI" id="CHEBI:61961"/>
    </reaction>
</comment>
<dbReference type="EC" id="2.1.1.-" evidence="6"/>
<dbReference type="InterPro" id="IPR029063">
    <property type="entry name" value="SAM-dependent_MTases_sf"/>
</dbReference>
<dbReference type="PANTHER" id="PTHR43648:SF1">
    <property type="entry name" value="ELECTRON TRANSFER FLAVOPROTEIN BETA SUBUNIT LYSINE METHYLTRANSFERASE"/>
    <property type="match status" value="1"/>
</dbReference>
<gene>
    <name evidence="6" type="primary">prmA</name>
    <name evidence="7" type="ORF">C7450_109237</name>
</gene>
<protein>
    <recommendedName>
        <fullName evidence="6">Ribosomal protein L11 methyltransferase</fullName>
        <shortName evidence="6">L11 Mtase</shortName>
        <ecNumber evidence="6">2.1.1.-</ecNumber>
    </recommendedName>
</protein>
<evidence type="ECO:0000313" key="7">
    <source>
        <dbReference type="EMBL" id="PXW55825.1"/>
    </source>
</evidence>
<dbReference type="InterPro" id="IPR050078">
    <property type="entry name" value="Ribosomal_L11_MeTrfase_PrmA"/>
</dbReference>
<keyword evidence="7" id="KW-0689">Ribosomal protein</keyword>
<evidence type="ECO:0000256" key="5">
    <source>
        <dbReference type="ARBA" id="ARBA00022691"/>
    </source>
</evidence>
<dbReference type="GO" id="GO:0005737">
    <property type="term" value="C:cytoplasm"/>
    <property type="evidence" value="ECO:0007669"/>
    <property type="project" value="UniProtKB-SubCell"/>
</dbReference>
<dbReference type="InterPro" id="IPR004498">
    <property type="entry name" value="Ribosomal_PrmA_MeTrfase"/>
</dbReference>
<keyword evidence="7" id="KW-0687">Ribonucleoprotein</keyword>
<name>A0A2V3U0J6_9HYPH</name>
<comment type="subcellular location">
    <subcellularLocation>
        <location evidence="6">Cytoplasm</location>
    </subcellularLocation>
</comment>
<feature type="binding site" evidence="6">
    <location>
        <position position="174"/>
    </location>
    <ligand>
        <name>S-adenosyl-L-methionine</name>
        <dbReference type="ChEBI" id="CHEBI:59789"/>
    </ligand>
</feature>
<dbReference type="GO" id="GO:0032259">
    <property type="term" value="P:methylation"/>
    <property type="evidence" value="ECO:0007669"/>
    <property type="project" value="UniProtKB-KW"/>
</dbReference>
<keyword evidence="8" id="KW-1185">Reference proteome</keyword>
<keyword evidence="3 6" id="KW-0489">Methyltransferase</keyword>
<dbReference type="SUPFAM" id="SSF53335">
    <property type="entry name" value="S-adenosyl-L-methionine-dependent methyltransferases"/>
    <property type="match status" value="1"/>
</dbReference>
<comment type="function">
    <text evidence="6">Methylates ribosomal protein L11.</text>
</comment>
<sequence length="325" mass="34763">MLEGLPPHKPTHVLRIETDEGSARRLTDLLGEVFDPAETAVAAFEIEPADPKEGNAAPQPWLLEAYFSREPDETAIRDLLRLIVGEKADTAVFDAVAAKDWVKASLDGLKPVRAGRFLVHGGHDRDVVKTNDIALEIEAALAFGTGHHGTTLGCLMALKDVLKQRRPRHVLDVGTGTGILGIAAAKALKARVVAGDIDPIAVEVARRNAQLNAAAGHLHLYVAPGVRHALAARPRRFDLVFANILARPLKRLAPSIAAVLAPNGMLVLSGLLPGDVPGVLSAYAAQGLRLAQKSQRDGWATLRLSRAGAASRKVRQSHAKARPWM</sequence>
<evidence type="ECO:0000256" key="6">
    <source>
        <dbReference type="HAMAP-Rule" id="MF_00735"/>
    </source>
</evidence>
<evidence type="ECO:0000256" key="1">
    <source>
        <dbReference type="ARBA" id="ARBA00009741"/>
    </source>
</evidence>
<dbReference type="GO" id="GO:0016279">
    <property type="term" value="F:protein-lysine N-methyltransferase activity"/>
    <property type="evidence" value="ECO:0007669"/>
    <property type="project" value="RHEA"/>
</dbReference>
<dbReference type="Pfam" id="PF06325">
    <property type="entry name" value="PrmA"/>
    <property type="match status" value="1"/>
</dbReference>
<feature type="binding site" evidence="6">
    <location>
        <position position="151"/>
    </location>
    <ligand>
        <name>S-adenosyl-L-methionine</name>
        <dbReference type="ChEBI" id="CHEBI:59789"/>
    </ligand>
</feature>
<organism evidence="7 8">
    <name type="scientific">Chelatococcus asaccharovorans</name>
    <dbReference type="NCBI Taxonomy" id="28210"/>
    <lineage>
        <taxon>Bacteria</taxon>
        <taxon>Pseudomonadati</taxon>
        <taxon>Pseudomonadota</taxon>
        <taxon>Alphaproteobacteria</taxon>
        <taxon>Hyphomicrobiales</taxon>
        <taxon>Chelatococcaceae</taxon>
        <taxon>Chelatococcus</taxon>
    </lineage>
</organism>
<comment type="caution">
    <text evidence="7">The sequence shown here is derived from an EMBL/GenBank/DDBJ whole genome shotgun (WGS) entry which is preliminary data.</text>
</comment>
<reference evidence="7 8" key="1">
    <citation type="submission" date="2018-05" db="EMBL/GenBank/DDBJ databases">
        <title>Genomic Encyclopedia of Type Strains, Phase IV (KMG-IV): sequencing the most valuable type-strain genomes for metagenomic binning, comparative biology and taxonomic classification.</title>
        <authorList>
            <person name="Goeker M."/>
        </authorList>
    </citation>
    <scope>NUCLEOTIDE SEQUENCE [LARGE SCALE GENOMIC DNA]</scope>
    <source>
        <strain evidence="7 8">DSM 6462</strain>
    </source>
</reference>
<feature type="binding site" evidence="6">
    <location>
        <position position="196"/>
    </location>
    <ligand>
        <name>S-adenosyl-L-methionine</name>
        <dbReference type="ChEBI" id="CHEBI:59789"/>
    </ligand>
</feature>
<dbReference type="PANTHER" id="PTHR43648">
    <property type="entry name" value="ELECTRON TRANSFER FLAVOPROTEIN BETA SUBUNIT LYSINE METHYLTRANSFERASE"/>
    <property type="match status" value="1"/>
</dbReference>
<dbReference type="GO" id="GO:0005840">
    <property type="term" value="C:ribosome"/>
    <property type="evidence" value="ECO:0007669"/>
    <property type="project" value="UniProtKB-KW"/>
</dbReference>
<dbReference type="Gene3D" id="3.40.50.150">
    <property type="entry name" value="Vaccinia Virus protein VP39"/>
    <property type="match status" value="1"/>
</dbReference>
<dbReference type="EMBL" id="QJJK01000009">
    <property type="protein sequence ID" value="PXW55825.1"/>
    <property type="molecule type" value="Genomic_DNA"/>
</dbReference>
<keyword evidence="2 6" id="KW-0963">Cytoplasm</keyword>
<evidence type="ECO:0000256" key="2">
    <source>
        <dbReference type="ARBA" id="ARBA00022490"/>
    </source>
</evidence>
<dbReference type="RefSeq" id="WP_110376594.1">
    <property type="nucleotide sequence ID" value="NZ_JAHBRY010000001.1"/>
</dbReference>
<dbReference type="NCBIfam" id="NF001784">
    <property type="entry name" value="PRK00517.2-1"/>
    <property type="match status" value="1"/>
</dbReference>
<dbReference type="Proteomes" id="UP000248021">
    <property type="component" value="Unassembled WGS sequence"/>
</dbReference>
<comment type="similarity">
    <text evidence="1 6">Belongs to the methyltransferase superfamily. PrmA family.</text>
</comment>
<keyword evidence="5 6" id="KW-0949">S-adenosyl-L-methionine</keyword>
<evidence type="ECO:0000256" key="4">
    <source>
        <dbReference type="ARBA" id="ARBA00022679"/>
    </source>
</evidence>
<dbReference type="HAMAP" id="MF_00735">
    <property type="entry name" value="Methyltr_PrmA"/>
    <property type="match status" value="1"/>
</dbReference>
<proteinExistence type="inferred from homology"/>
<feature type="binding site" evidence="6">
    <location>
        <position position="243"/>
    </location>
    <ligand>
        <name>S-adenosyl-L-methionine</name>
        <dbReference type="ChEBI" id="CHEBI:59789"/>
    </ligand>
</feature>
<dbReference type="CDD" id="cd02440">
    <property type="entry name" value="AdoMet_MTases"/>
    <property type="match status" value="1"/>
</dbReference>
<evidence type="ECO:0000313" key="8">
    <source>
        <dbReference type="Proteomes" id="UP000248021"/>
    </source>
</evidence>
<dbReference type="OrthoDB" id="9785995at2"/>
<dbReference type="AlphaFoldDB" id="A0A2V3U0J6"/>
<evidence type="ECO:0000256" key="3">
    <source>
        <dbReference type="ARBA" id="ARBA00022603"/>
    </source>
</evidence>
<keyword evidence="4 6" id="KW-0808">Transferase</keyword>